<comment type="caution">
    <text evidence="7">The sequence shown here is derived from an EMBL/GenBank/DDBJ whole genome shotgun (WGS) entry which is preliminary data.</text>
</comment>
<proteinExistence type="inferred from homology"/>
<evidence type="ECO:0000313" key="8">
    <source>
        <dbReference type="Proteomes" id="UP000194841"/>
    </source>
</evidence>
<organism evidence="7 8">
    <name type="scientific">Pseudoalteromonas ulvae</name>
    <dbReference type="NCBI Taxonomy" id="107327"/>
    <lineage>
        <taxon>Bacteria</taxon>
        <taxon>Pseudomonadati</taxon>
        <taxon>Pseudomonadota</taxon>
        <taxon>Gammaproteobacteria</taxon>
        <taxon>Alteromonadales</taxon>
        <taxon>Pseudoalteromonadaceae</taxon>
        <taxon>Pseudoalteromonas</taxon>
    </lineage>
</organism>
<keyword evidence="5 6" id="KW-0472">Membrane</keyword>
<evidence type="ECO:0000256" key="2">
    <source>
        <dbReference type="ARBA" id="ARBA00007165"/>
    </source>
</evidence>
<protein>
    <recommendedName>
        <fullName evidence="6">SURF1-like protein</fullName>
    </recommendedName>
</protein>
<feature type="transmembrane region" description="Helical" evidence="6">
    <location>
        <begin position="225"/>
        <end position="244"/>
    </location>
</feature>
<keyword evidence="3 6" id="KW-0812">Transmembrane</keyword>
<dbReference type="PANTHER" id="PTHR23427">
    <property type="entry name" value="SURFEIT LOCUS PROTEIN"/>
    <property type="match status" value="1"/>
</dbReference>
<comment type="similarity">
    <text evidence="2 6">Belongs to the SURF1 family.</text>
</comment>
<keyword evidence="6" id="KW-1003">Cell membrane</keyword>
<evidence type="ECO:0000256" key="6">
    <source>
        <dbReference type="RuleBase" id="RU363076"/>
    </source>
</evidence>
<dbReference type="Pfam" id="PF02104">
    <property type="entry name" value="SURF1"/>
    <property type="match status" value="1"/>
</dbReference>
<name>A0A244CVR7_PSEDV</name>
<dbReference type="CDD" id="cd06662">
    <property type="entry name" value="SURF1"/>
    <property type="match status" value="1"/>
</dbReference>
<reference evidence="7 8" key="1">
    <citation type="submission" date="2017-02" db="EMBL/GenBank/DDBJ databases">
        <title>Pseudoalteromonas ulvae TC14 Genome.</title>
        <authorList>
            <person name="Molmeret M."/>
        </authorList>
    </citation>
    <scope>NUCLEOTIDE SEQUENCE [LARGE SCALE GENOMIC DNA]</scope>
    <source>
        <strain evidence="7">TC14</strain>
    </source>
</reference>
<dbReference type="PROSITE" id="PS50895">
    <property type="entry name" value="SURF1"/>
    <property type="match status" value="1"/>
</dbReference>
<dbReference type="GO" id="GO:0005886">
    <property type="term" value="C:plasma membrane"/>
    <property type="evidence" value="ECO:0007669"/>
    <property type="project" value="UniProtKB-SubCell"/>
</dbReference>
<keyword evidence="4 6" id="KW-1133">Transmembrane helix</keyword>
<dbReference type="PROSITE" id="PS51257">
    <property type="entry name" value="PROKAR_LIPOPROTEIN"/>
    <property type="match status" value="1"/>
</dbReference>
<dbReference type="InterPro" id="IPR002994">
    <property type="entry name" value="Surf1/Shy1"/>
</dbReference>
<feature type="transmembrane region" description="Helical" evidence="6">
    <location>
        <begin position="17"/>
        <end position="38"/>
    </location>
</feature>
<comment type="subcellular location">
    <subcellularLocation>
        <location evidence="6">Cell membrane</location>
        <topology evidence="6">Multi-pass membrane protein</topology>
    </subcellularLocation>
    <subcellularLocation>
        <location evidence="1">Membrane</location>
    </subcellularLocation>
</comment>
<evidence type="ECO:0000313" key="7">
    <source>
        <dbReference type="EMBL" id="OUL59720.1"/>
    </source>
</evidence>
<dbReference type="InterPro" id="IPR045214">
    <property type="entry name" value="Surf1/Surf4"/>
</dbReference>
<dbReference type="EMBL" id="MWPV01000001">
    <property type="protein sequence ID" value="OUL59720.1"/>
    <property type="molecule type" value="Genomic_DNA"/>
</dbReference>
<dbReference type="PANTHER" id="PTHR23427:SF2">
    <property type="entry name" value="SURFEIT LOCUS PROTEIN 1"/>
    <property type="match status" value="1"/>
</dbReference>
<evidence type="ECO:0000256" key="5">
    <source>
        <dbReference type="ARBA" id="ARBA00023136"/>
    </source>
</evidence>
<gene>
    <name evidence="7" type="ORF">B1199_05760</name>
</gene>
<evidence type="ECO:0000256" key="4">
    <source>
        <dbReference type="ARBA" id="ARBA00022989"/>
    </source>
</evidence>
<accession>A0A244CVR7</accession>
<dbReference type="Proteomes" id="UP000194841">
    <property type="component" value="Unassembled WGS sequence"/>
</dbReference>
<evidence type="ECO:0000256" key="3">
    <source>
        <dbReference type="ARBA" id="ARBA00022692"/>
    </source>
</evidence>
<keyword evidence="8" id="KW-1185">Reference proteome</keyword>
<sequence>MGFPKVFMDIRLQHQSFHFSFIALLITLLIALSCGGLARWQYHRAIEKQQSLSYLADKASLGELQLAEALLMPDEWNKTGVIVHLKGVIEKHKYWLLDNKVLNGRVGYDVLIIVKVANEPRGLIVNLGWIPASDERNFLPAVSFADTEINIKAQIKDGDLAGFYLAHEEEKSSSWPKRIQYIDIDKLARQSAESLLPFMAYSKDSILDIQPHYEPVVMTPQKHKAYALQWGLIGIAAVVVFVFASKVRGNHE</sequence>
<dbReference type="OrthoDB" id="9789940at2"/>
<evidence type="ECO:0000256" key="1">
    <source>
        <dbReference type="ARBA" id="ARBA00004370"/>
    </source>
</evidence>
<dbReference type="AlphaFoldDB" id="A0A244CVR7"/>